<keyword evidence="1" id="KW-0547">Nucleotide-binding</keyword>
<protein>
    <submittedName>
        <fullName evidence="3">YheC/YheD family protein</fullName>
    </submittedName>
</protein>
<dbReference type="InterPro" id="IPR026838">
    <property type="entry name" value="YheC/D"/>
</dbReference>
<accession>A0ABU4GD21</accession>
<dbReference type="InterPro" id="IPR011761">
    <property type="entry name" value="ATP-grasp"/>
</dbReference>
<dbReference type="Gene3D" id="3.30.470.20">
    <property type="entry name" value="ATP-grasp fold, B domain"/>
    <property type="match status" value="1"/>
</dbReference>
<organism evidence="3 4">
    <name type="scientific">Sporosarcina saromensis</name>
    <dbReference type="NCBI Taxonomy" id="359365"/>
    <lineage>
        <taxon>Bacteria</taxon>
        <taxon>Bacillati</taxon>
        <taxon>Bacillota</taxon>
        <taxon>Bacilli</taxon>
        <taxon>Bacillales</taxon>
        <taxon>Caryophanaceae</taxon>
        <taxon>Sporosarcina</taxon>
    </lineage>
</organism>
<name>A0ABU4GD21_9BACL</name>
<comment type="caution">
    <text evidence="3">The sequence shown here is derived from an EMBL/GenBank/DDBJ whole genome shotgun (WGS) entry which is preliminary data.</text>
</comment>
<dbReference type="Proteomes" id="UP001282284">
    <property type="component" value="Unassembled WGS sequence"/>
</dbReference>
<evidence type="ECO:0000313" key="4">
    <source>
        <dbReference type="Proteomes" id="UP001282284"/>
    </source>
</evidence>
<dbReference type="SUPFAM" id="SSF56059">
    <property type="entry name" value="Glutathione synthetase ATP-binding domain-like"/>
    <property type="match status" value="1"/>
</dbReference>
<proteinExistence type="predicted"/>
<sequence>MKVLSGRYGYYQLLQKNANIRTQLVETHLFSQASLTMCLEKSNNLLIRPLVGPSCMQVRRFGSDEYEVERKGEKIQCSDLPTLYQVIHENLIDKKQYVVQSFPLEEPIHQRSFYTLHRKTQFANWHVLHKTTSRQGNEIKRYDLFRQWNLMNVLLEIGETLGEAFPRCSTVVVEIINSETDFLCIDTVVHYRNSKWSQFHSLGNKWFSRSFIPKTDLCTKWTVEQFLHKMNDVILKPCIGQQGKGIVKIHVTTSRTYEVQYRNKKTIFQTFEELYRHLERTYLTKNDYLIQQFIHLRTVDQCPYDIRVITQLDRGKWLVTGMLIKVAAPEYFVTNRAQKLLTIDTLHDFSLDRSKKAIEKLCLKASKILEERTAPLGMIGFDVGMDANGKLWILEANYTPALSMFYGLGNNEMYENIHHFIRLKKSNEIE</sequence>
<gene>
    <name evidence="3" type="ORF">QT711_16540</name>
</gene>
<feature type="domain" description="ATP-grasp" evidence="2">
    <location>
        <begin position="204"/>
        <end position="422"/>
    </location>
</feature>
<keyword evidence="1" id="KW-0067">ATP-binding</keyword>
<evidence type="ECO:0000313" key="3">
    <source>
        <dbReference type="EMBL" id="MDW0114806.1"/>
    </source>
</evidence>
<dbReference type="Pfam" id="PF14398">
    <property type="entry name" value="ATPgrasp_YheCD"/>
    <property type="match status" value="1"/>
</dbReference>
<evidence type="ECO:0000259" key="2">
    <source>
        <dbReference type="PROSITE" id="PS50975"/>
    </source>
</evidence>
<dbReference type="PROSITE" id="PS50975">
    <property type="entry name" value="ATP_GRASP"/>
    <property type="match status" value="1"/>
</dbReference>
<dbReference type="EMBL" id="JAUBDI010000022">
    <property type="protein sequence ID" value="MDW0114806.1"/>
    <property type="molecule type" value="Genomic_DNA"/>
</dbReference>
<keyword evidence="4" id="KW-1185">Reference proteome</keyword>
<evidence type="ECO:0000256" key="1">
    <source>
        <dbReference type="PROSITE-ProRule" id="PRU00409"/>
    </source>
</evidence>
<reference evidence="3 4" key="1">
    <citation type="submission" date="2023-06" db="EMBL/GenBank/DDBJ databases">
        <title>Sporosarcina sp. nov., isolated from Korean traditional fermented seafood 'Jeotgal'.</title>
        <authorList>
            <person name="Yang A.I."/>
            <person name="Shin N.-R."/>
        </authorList>
    </citation>
    <scope>NUCLEOTIDE SEQUENCE [LARGE SCALE GENOMIC DNA]</scope>
    <source>
        <strain evidence="3 4">KCTC13119</strain>
    </source>
</reference>